<dbReference type="Proteomes" id="UP001301958">
    <property type="component" value="Unassembled WGS sequence"/>
</dbReference>
<evidence type="ECO:0000313" key="3">
    <source>
        <dbReference type="Proteomes" id="UP001301958"/>
    </source>
</evidence>
<organism evidence="2 3">
    <name type="scientific">Podospora fimiseda</name>
    <dbReference type="NCBI Taxonomy" id="252190"/>
    <lineage>
        <taxon>Eukaryota</taxon>
        <taxon>Fungi</taxon>
        <taxon>Dikarya</taxon>
        <taxon>Ascomycota</taxon>
        <taxon>Pezizomycotina</taxon>
        <taxon>Sordariomycetes</taxon>
        <taxon>Sordariomycetidae</taxon>
        <taxon>Sordariales</taxon>
        <taxon>Podosporaceae</taxon>
        <taxon>Podospora</taxon>
    </lineage>
</organism>
<evidence type="ECO:0000256" key="1">
    <source>
        <dbReference type="SAM" id="MobiDB-lite"/>
    </source>
</evidence>
<comment type="caution">
    <text evidence="2">The sequence shown here is derived from an EMBL/GenBank/DDBJ whole genome shotgun (WGS) entry which is preliminary data.</text>
</comment>
<reference evidence="2" key="2">
    <citation type="submission" date="2023-05" db="EMBL/GenBank/DDBJ databases">
        <authorList>
            <consortium name="Lawrence Berkeley National Laboratory"/>
            <person name="Steindorff A."/>
            <person name="Hensen N."/>
            <person name="Bonometti L."/>
            <person name="Westerberg I."/>
            <person name="Brannstrom I.O."/>
            <person name="Guillou S."/>
            <person name="Cros-Aarteil S."/>
            <person name="Calhoun S."/>
            <person name="Haridas S."/>
            <person name="Kuo A."/>
            <person name="Mondo S."/>
            <person name="Pangilinan J."/>
            <person name="Riley R."/>
            <person name="Labutti K."/>
            <person name="Andreopoulos B."/>
            <person name="Lipzen A."/>
            <person name="Chen C."/>
            <person name="Yanf M."/>
            <person name="Daum C."/>
            <person name="Ng V."/>
            <person name="Clum A."/>
            <person name="Ohm R."/>
            <person name="Martin F."/>
            <person name="Silar P."/>
            <person name="Natvig D."/>
            <person name="Lalanne C."/>
            <person name="Gautier V."/>
            <person name="Ament-Velasquez S.L."/>
            <person name="Kruys A."/>
            <person name="Hutchinson M.I."/>
            <person name="Powell A.J."/>
            <person name="Barry K."/>
            <person name="Miller A.N."/>
            <person name="Grigoriev I.V."/>
            <person name="Debuchy R."/>
            <person name="Gladieux P."/>
            <person name="Thoren M.H."/>
            <person name="Johannesson H."/>
        </authorList>
    </citation>
    <scope>NUCLEOTIDE SEQUENCE</scope>
    <source>
        <strain evidence="2">CBS 990.96</strain>
    </source>
</reference>
<sequence length="284" mass="31146">MAGMGATAADSNQHPPTADAAANEHAKKVELCVRAEIEPAFGWVLKGTGEIENVVKQRATAARQIPVRAVLVALYPTGGLAWCKSYPITTPALRASGTICRDRGMYCYLGKGQDSCGYRWSADMRQESLVLGIAGYCIKQPQVPVRRDFTAVDPKRVFCVEGKLPFGRGKSKMTFNSYRLGHRGTLLNPFKFDAGIATEVFSVCPTHLTYTIRTSTISPPMRDTIVARSVTRAIPHSSESGQVVDGFQLVRHRRAKQKPLGLGRQMKLCPKTLILVDKGRRSQP</sequence>
<protein>
    <submittedName>
        <fullName evidence="2">Uncharacterized protein</fullName>
    </submittedName>
</protein>
<feature type="region of interest" description="Disordered" evidence="1">
    <location>
        <begin position="1"/>
        <end position="21"/>
    </location>
</feature>
<name>A0AAN7GT08_9PEZI</name>
<reference evidence="2" key="1">
    <citation type="journal article" date="2023" name="Mol. Phylogenet. Evol.">
        <title>Genome-scale phylogeny and comparative genomics of the fungal order Sordariales.</title>
        <authorList>
            <person name="Hensen N."/>
            <person name="Bonometti L."/>
            <person name="Westerberg I."/>
            <person name="Brannstrom I.O."/>
            <person name="Guillou S."/>
            <person name="Cros-Aarteil S."/>
            <person name="Calhoun S."/>
            <person name="Haridas S."/>
            <person name="Kuo A."/>
            <person name="Mondo S."/>
            <person name="Pangilinan J."/>
            <person name="Riley R."/>
            <person name="LaButti K."/>
            <person name="Andreopoulos B."/>
            <person name="Lipzen A."/>
            <person name="Chen C."/>
            <person name="Yan M."/>
            <person name="Daum C."/>
            <person name="Ng V."/>
            <person name="Clum A."/>
            <person name="Steindorff A."/>
            <person name="Ohm R.A."/>
            <person name="Martin F."/>
            <person name="Silar P."/>
            <person name="Natvig D.O."/>
            <person name="Lalanne C."/>
            <person name="Gautier V."/>
            <person name="Ament-Velasquez S.L."/>
            <person name="Kruys A."/>
            <person name="Hutchinson M.I."/>
            <person name="Powell A.J."/>
            <person name="Barry K."/>
            <person name="Miller A.N."/>
            <person name="Grigoriev I.V."/>
            <person name="Debuchy R."/>
            <person name="Gladieux P."/>
            <person name="Hiltunen Thoren M."/>
            <person name="Johannesson H."/>
        </authorList>
    </citation>
    <scope>NUCLEOTIDE SEQUENCE</scope>
    <source>
        <strain evidence="2">CBS 990.96</strain>
    </source>
</reference>
<accession>A0AAN7GT08</accession>
<gene>
    <name evidence="2" type="ORF">QBC38DRAFT_444828</name>
</gene>
<dbReference type="EMBL" id="MU865351">
    <property type="protein sequence ID" value="KAK4226261.1"/>
    <property type="molecule type" value="Genomic_DNA"/>
</dbReference>
<proteinExistence type="predicted"/>
<evidence type="ECO:0000313" key="2">
    <source>
        <dbReference type="EMBL" id="KAK4226261.1"/>
    </source>
</evidence>
<dbReference type="AlphaFoldDB" id="A0AAN7GT08"/>
<keyword evidence="3" id="KW-1185">Reference proteome</keyword>